<evidence type="ECO:0000313" key="3">
    <source>
        <dbReference type="Proteomes" id="UP000830434"/>
    </source>
</evidence>
<dbReference type="RefSeq" id="WP_248654014.1">
    <property type="nucleotide sequence ID" value="NZ_CP096658.1"/>
</dbReference>
<dbReference type="Pfam" id="PF03364">
    <property type="entry name" value="Polyketide_cyc"/>
    <property type="match status" value="1"/>
</dbReference>
<evidence type="ECO:0000313" key="2">
    <source>
        <dbReference type="EMBL" id="UPV99521.1"/>
    </source>
</evidence>
<accession>A0A8U0IH01</accession>
<dbReference type="CDD" id="cd07820">
    <property type="entry name" value="SRPBCC_3"/>
    <property type="match status" value="1"/>
</dbReference>
<keyword evidence="3" id="KW-1185">Reference proteome</keyword>
<gene>
    <name evidence="2" type="ORF">M0R88_13460</name>
</gene>
<proteinExistence type="predicted"/>
<name>A0A8U0IH01_9EURY</name>
<sequence>MATYQREVRVDAPLDEVWAFHSKVEGLEALTPDWMHLRVEGIDGPDGSALGDGAVLEPGTAIRLSMRPFDVGPRQRWTSKIVRREANDGAAVFEDRMEGGPFPEWHHTHYFYADGEDRTLVRDRVEYRLPVVGDLFGPLGWVGFEPMFRDRHRRTKRALEDGRGR</sequence>
<evidence type="ECO:0000259" key="1">
    <source>
        <dbReference type="Pfam" id="PF03364"/>
    </source>
</evidence>
<dbReference type="InterPro" id="IPR005031">
    <property type="entry name" value="COQ10_START"/>
</dbReference>
<dbReference type="KEGG" id="haxz:M0R88_13460"/>
<dbReference type="Gene3D" id="3.30.530.20">
    <property type="match status" value="1"/>
</dbReference>
<dbReference type="AlphaFoldDB" id="A0A8U0IH01"/>
<dbReference type="InterPro" id="IPR023393">
    <property type="entry name" value="START-like_dom_sf"/>
</dbReference>
<protein>
    <submittedName>
        <fullName evidence="2">SRPBCC family protein</fullName>
    </submittedName>
</protein>
<dbReference type="SUPFAM" id="SSF55961">
    <property type="entry name" value="Bet v1-like"/>
    <property type="match status" value="1"/>
</dbReference>
<dbReference type="EMBL" id="CP096658">
    <property type="protein sequence ID" value="UPV99521.1"/>
    <property type="molecule type" value="Genomic_DNA"/>
</dbReference>
<organism evidence="2 3">
    <name type="scientific">Halorussus gelatinilyticus</name>
    <dbReference type="NCBI Taxonomy" id="2937524"/>
    <lineage>
        <taxon>Archaea</taxon>
        <taxon>Methanobacteriati</taxon>
        <taxon>Methanobacteriota</taxon>
        <taxon>Stenosarchaea group</taxon>
        <taxon>Halobacteria</taxon>
        <taxon>Halobacteriales</taxon>
        <taxon>Haladaptataceae</taxon>
        <taxon>Halorussus</taxon>
    </lineage>
</organism>
<reference evidence="2" key="1">
    <citation type="submission" date="2022-04" db="EMBL/GenBank/DDBJ databases">
        <title>Diverse halophilic archaea isolated from saline environments.</title>
        <authorList>
            <person name="Cui H.-L."/>
        </authorList>
    </citation>
    <scope>NUCLEOTIDE SEQUENCE</scope>
    <source>
        <strain evidence="2">XZYJT40</strain>
    </source>
</reference>
<feature type="domain" description="Coenzyme Q-binding protein COQ10 START" evidence="1">
    <location>
        <begin position="10"/>
        <end position="150"/>
    </location>
</feature>
<dbReference type="GeneID" id="72190881"/>
<dbReference type="Proteomes" id="UP000830434">
    <property type="component" value="Chromosome"/>
</dbReference>